<accession>A0A1U7H5K4</accession>
<proteinExistence type="predicted"/>
<gene>
    <name evidence="1" type="ORF">NIES592_02530</name>
</gene>
<dbReference type="OrthoDB" id="426466at2"/>
<sequence length="74" mass="9127">MSKDLPHIIPCPQPQIEESFAVYQTTHQFYHEVKTRADYQQYCEWYYATAEQHRQDLKKMRGELNIMQFFVRRQ</sequence>
<keyword evidence="2" id="KW-1185">Reference proteome</keyword>
<evidence type="ECO:0000313" key="2">
    <source>
        <dbReference type="Proteomes" id="UP000186391"/>
    </source>
</evidence>
<reference evidence="1 2" key="1">
    <citation type="submission" date="2016-11" db="EMBL/GenBank/DDBJ databases">
        <title>Draft Genome Sequences of Nine Cyanobacterial Strains from Diverse Habitats.</title>
        <authorList>
            <person name="Zhu T."/>
            <person name="Hou S."/>
            <person name="Lu X."/>
            <person name="Hess W.R."/>
        </authorList>
    </citation>
    <scope>NUCLEOTIDE SEQUENCE [LARGE SCALE GENOMIC DNA]</scope>
    <source>
        <strain evidence="1 2">NIES-592</strain>
    </source>
</reference>
<evidence type="ECO:0000313" key="1">
    <source>
        <dbReference type="EMBL" id="OKH16529.1"/>
    </source>
</evidence>
<comment type="caution">
    <text evidence="1">The sequence shown here is derived from an EMBL/GenBank/DDBJ whole genome shotgun (WGS) entry which is preliminary data.</text>
</comment>
<protein>
    <submittedName>
        <fullName evidence="1">Uncharacterized protein</fullName>
    </submittedName>
</protein>
<dbReference type="AlphaFoldDB" id="A0A1U7H5K4"/>
<dbReference type="Proteomes" id="UP000186391">
    <property type="component" value="Unassembled WGS sequence"/>
</dbReference>
<name>A0A1U7H5K4_9CYAN</name>
<dbReference type="RefSeq" id="WP_062248949.1">
    <property type="nucleotide sequence ID" value="NZ_MRCA01000001.1"/>
</dbReference>
<dbReference type="EMBL" id="MRCA01000001">
    <property type="protein sequence ID" value="OKH16529.1"/>
    <property type="molecule type" value="Genomic_DNA"/>
</dbReference>
<organism evidence="1 2">
    <name type="scientific">Fischerella major NIES-592</name>
    <dbReference type="NCBI Taxonomy" id="210994"/>
    <lineage>
        <taxon>Bacteria</taxon>
        <taxon>Bacillati</taxon>
        <taxon>Cyanobacteriota</taxon>
        <taxon>Cyanophyceae</taxon>
        <taxon>Nostocales</taxon>
        <taxon>Hapalosiphonaceae</taxon>
        <taxon>Fischerella</taxon>
    </lineage>
</organism>